<organism evidence="1 2">
    <name type="scientific">Candidatus Curtissbacteria bacterium GW2011_GWA1_40_16</name>
    <dbReference type="NCBI Taxonomy" id="1618405"/>
    <lineage>
        <taxon>Bacteria</taxon>
        <taxon>Candidatus Curtissiibacteriota</taxon>
    </lineage>
</organism>
<name>A0A0G0TP33_9BACT</name>
<reference evidence="1 2" key="1">
    <citation type="journal article" date="2015" name="Nature">
        <title>rRNA introns, odd ribosomes, and small enigmatic genomes across a large radiation of phyla.</title>
        <authorList>
            <person name="Brown C.T."/>
            <person name="Hug L.A."/>
            <person name="Thomas B.C."/>
            <person name="Sharon I."/>
            <person name="Castelle C.J."/>
            <person name="Singh A."/>
            <person name="Wilkins M.J."/>
            <person name="Williams K.H."/>
            <person name="Banfield J.F."/>
        </authorList>
    </citation>
    <scope>NUCLEOTIDE SEQUENCE [LARGE SCALE GENOMIC DNA]</scope>
</reference>
<accession>A0A0G0TP33</accession>
<comment type="caution">
    <text evidence="1">The sequence shown here is derived from an EMBL/GenBank/DDBJ whole genome shotgun (WGS) entry which is preliminary data.</text>
</comment>
<dbReference type="Pfam" id="PF13814">
    <property type="entry name" value="Replic_Relax"/>
    <property type="match status" value="1"/>
</dbReference>
<gene>
    <name evidence="1" type="ORF">UT84_C0035G0001</name>
</gene>
<dbReference type="Proteomes" id="UP000034531">
    <property type="component" value="Unassembled WGS sequence"/>
</dbReference>
<evidence type="ECO:0000313" key="2">
    <source>
        <dbReference type="Proteomes" id="UP000034531"/>
    </source>
</evidence>
<dbReference type="EMBL" id="LBYI01000035">
    <property type="protein sequence ID" value="KKR48810.1"/>
    <property type="molecule type" value="Genomic_DNA"/>
</dbReference>
<dbReference type="InterPro" id="IPR025855">
    <property type="entry name" value="Replic_Relax"/>
</dbReference>
<sequence length="287" mass="33111">MSKPSSKLFQRLEVADPLKLQPRDITLLRDVADFRFLNTEQVLALHEGSRRNLMERLSRLYHHGYLDRPVSQSSARLTSAHMVYSLGRKGAEQLSKDAEEREGIYRRLRENERTLPLMAHSLMISQFRVCLTLAAKAHGAKITRFTQGYDLKEMLRDVHGENPSLVPDAFFTLEEKGDVINFFLEADRGTMKTERFVEKLKTYWSWRSDERLKKKLRLVRFRILTIAPSERRSDSLRNAGKGGDPRGDGSLMFLFASETRYNTSTPKAVLQAIWKSPKDDSPHSILE</sequence>
<protein>
    <submittedName>
        <fullName evidence="1">Uncharacterized protein</fullName>
    </submittedName>
</protein>
<proteinExistence type="predicted"/>
<evidence type="ECO:0000313" key="1">
    <source>
        <dbReference type="EMBL" id="KKR48810.1"/>
    </source>
</evidence>
<dbReference type="AlphaFoldDB" id="A0A0G0TP33"/>